<dbReference type="EMBL" id="MWSK01000008">
    <property type="protein sequence ID" value="OXS75139.1"/>
    <property type="molecule type" value="Genomic_DNA"/>
</dbReference>
<evidence type="ECO:0008006" key="5">
    <source>
        <dbReference type="Google" id="ProtNLM"/>
    </source>
</evidence>
<dbReference type="PANTHER" id="PTHR47197">
    <property type="entry name" value="PROTEIN NIRF"/>
    <property type="match status" value="1"/>
</dbReference>
<dbReference type="AlphaFoldDB" id="A0A1N7AZX5"/>
<proteinExistence type="predicted"/>
<keyword evidence="4" id="KW-1185">Reference proteome</keyword>
<evidence type="ECO:0000313" key="1">
    <source>
        <dbReference type="EMBL" id="OXS75139.1"/>
    </source>
</evidence>
<dbReference type="PROSITE" id="PS51257">
    <property type="entry name" value="PROKAR_LIPOPROTEIN"/>
    <property type="match status" value="1"/>
</dbReference>
<dbReference type="RefSeq" id="WP_045850599.1">
    <property type="nucleotide sequence ID" value="NZ_FTLX01000008.1"/>
</dbReference>
<dbReference type="InterPro" id="IPR051200">
    <property type="entry name" value="Host-pathogen_enzymatic-act"/>
</dbReference>
<accession>A0A1N7AZX5</accession>
<dbReference type="PANTHER" id="PTHR47197:SF3">
    <property type="entry name" value="DIHYDRO-HEME D1 DEHYDROGENASE"/>
    <property type="match status" value="1"/>
</dbReference>
<evidence type="ECO:0000313" key="2">
    <source>
        <dbReference type="EMBL" id="SIR44558.1"/>
    </source>
</evidence>
<dbReference type="Proteomes" id="UP000186385">
    <property type="component" value="Unassembled WGS sequence"/>
</dbReference>
<dbReference type="InterPro" id="IPR011044">
    <property type="entry name" value="Quino_amine_DH_bsu"/>
</dbReference>
<reference evidence="2 3" key="1">
    <citation type="submission" date="2017-01" db="EMBL/GenBank/DDBJ databases">
        <authorList>
            <person name="Mah S.A."/>
            <person name="Swanson W.J."/>
            <person name="Moy G.W."/>
            <person name="Vacquier V.D."/>
        </authorList>
    </citation>
    <scope>NUCLEOTIDE SEQUENCE [LARGE SCALE GENOMIC DNA]</scope>
    <source>
        <strain evidence="2 3">NIO-1016</strain>
    </source>
</reference>
<dbReference type="EMBL" id="FTLX01000008">
    <property type="protein sequence ID" value="SIR44558.1"/>
    <property type="molecule type" value="Genomic_DNA"/>
</dbReference>
<sequence length="314" mass="34088">MKKIIVTVFMLLTGCGHPSFDSVKTDEFAAVLTIKEPGLTFVNPQGSIFAEWSFDELYTGGVLFDDNILLYGSELDHAVLYSIKTGEKTGEWTVPSGITAASFIDETNEIAFSVKKDGAVHFFNSSGTETKSTKTGRYPMSMLEHAGNLYVINYQDTVLSEIDVHTHNVTREFAIPTSSTGLAVKELSNEIWVGGHGYGAEASDTIHVYSLETGSLAATADAPVMPIAFAEKNGYMYTASHGSSTLYAFDPDRKRIAETEAPANPFAVALFGNHLISAGYDSGTLSFHKEETLEKTKTVEIGKGPFMIFVKEGE</sequence>
<evidence type="ECO:0000313" key="3">
    <source>
        <dbReference type="Proteomes" id="UP000186385"/>
    </source>
</evidence>
<dbReference type="Proteomes" id="UP000215545">
    <property type="component" value="Unassembled WGS sequence"/>
</dbReference>
<dbReference type="Gene3D" id="2.130.10.10">
    <property type="entry name" value="YVTN repeat-like/Quinoprotein amine dehydrogenase"/>
    <property type="match status" value="1"/>
</dbReference>
<organism evidence="2 3">
    <name type="scientific">Domibacillus enclensis</name>
    <dbReference type="NCBI Taxonomy" id="1017273"/>
    <lineage>
        <taxon>Bacteria</taxon>
        <taxon>Bacillati</taxon>
        <taxon>Bacillota</taxon>
        <taxon>Bacilli</taxon>
        <taxon>Bacillales</taxon>
        <taxon>Bacillaceae</taxon>
        <taxon>Domibacillus</taxon>
    </lineage>
</organism>
<dbReference type="OrthoDB" id="120019at2"/>
<dbReference type="SUPFAM" id="SSF50969">
    <property type="entry name" value="YVTN repeat-like/Quinoprotein amine dehydrogenase"/>
    <property type="match status" value="1"/>
</dbReference>
<reference evidence="1" key="3">
    <citation type="submission" date="2017-03" db="EMBL/GenBank/DDBJ databases">
        <authorList>
            <person name="Dastager S.G."/>
            <person name="Neurgaonkar P.S."/>
            <person name="Dharne M.S."/>
        </authorList>
    </citation>
    <scope>NUCLEOTIDE SEQUENCE</scope>
    <source>
        <strain evidence="1">DSM 25145</strain>
    </source>
</reference>
<dbReference type="STRING" id="1017273.SAMN05443094_10895"/>
<dbReference type="InterPro" id="IPR015943">
    <property type="entry name" value="WD40/YVTN_repeat-like_dom_sf"/>
</dbReference>
<reference evidence="4" key="2">
    <citation type="submission" date="2017-03" db="EMBL/GenBank/DDBJ databases">
        <title>Bacillus sp. V-88(T) DSM27956, whole genome shotgun sequencing project.</title>
        <authorList>
            <person name="Dastager S.G."/>
            <person name="Neurgaonkar P.S."/>
            <person name="Dharne M.S."/>
        </authorList>
    </citation>
    <scope>NUCLEOTIDE SEQUENCE [LARGE SCALE GENOMIC DNA]</scope>
    <source>
        <strain evidence="4">DSM 25145</strain>
    </source>
</reference>
<name>A0A1N7AZX5_9BACI</name>
<evidence type="ECO:0000313" key="4">
    <source>
        <dbReference type="Proteomes" id="UP000215545"/>
    </source>
</evidence>
<protein>
    <recommendedName>
        <fullName evidence="5">40-residue YVTN family beta-propeller repeat-containing protein</fullName>
    </recommendedName>
</protein>
<gene>
    <name evidence="1" type="ORF">B1B05_15520</name>
    <name evidence="2" type="ORF">SAMN05443094_10895</name>
</gene>